<feature type="compositionally biased region" description="Basic and acidic residues" evidence="1">
    <location>
        <begin position="15"/>
        <end position="25"/>
    </location>
</feature>
<reference evidence="3 4" key="1">
    <citation type="submission" date="2019-02" db="EMBL/GenBank/DDBJ databases">
        <title>Kribbella capetownensis sp. nov. and Kribbella speibonae sp. nov., isolated from soil.</title>
        <authorList>
            <person name="Curtis S.M."/>
            <person name="Norton I."/>
            <person name="Everest G.J."/>
            <person name="Meyers P.R."/>
        </authorList>
    </citation>
    <scope>NUCLEOTIDE SEQUENCE [LARGE SCALE GENOMIC DNA]</scope>
    <source>
        <strain evidence="3 4">DSM 27082</strain>
    </source>
</reference>
<accession>A0A4R0I602</accession>
<dbReference type="Proteomes" id="UP000292695">
    <property type="component" value="Unassembled WGS sequence"/>
</dbReference>
<dbReference type="GO" id="GO:0016740">
    <property type="term" value="F:transferase activity"/>
    <property type="evidence" value="ECO:0007669"/>
    <property type="project" value="UniProtKB-KW"/>
</dbReference>
<gene>
    <name evidence="3" type="ORF">E0H50_31155</name>
</gene>
<dbReference type="Gene3D" id="3.90.1200.10">
    <property type="match status" value="1"/>
</dbReference>
<dbReference type="AlphaFoldDB" id="A0A4R0I602"/>
<dbReference type="PANTHER" id="PTHR21310">
    <property type="entry name" value="AMINOGLYCOSIDE PHOSPHOTRANSFERASE-RELATED-RELATED"/>
    <property type="match status" value="1"/>
</dbReference>
<protein>
    <submittedName>
        <fullName evidence="3">Aminoglycoside phosphotransferase family protein</fullName>
    </submittedName>
</protein>
<dbReference type="OrthoDB" id="3806873at2"/>
<evidence type="ECO:0000313" key="3">
    <source>
        <dbReference type="EMBL" id="TCC26396.1"/>
    </source>
</evidence>
<dbReference type="InterPro" id="IPR002575">
    <property type="entry name" value="Aminoglycoside_PTrfase"/>
</dbReference>
<dbReference type="InterPro" id="IPR051678">
    <property type="entry name" value="AGP_Transferase"/>
</dbReference>
<evidence type="ECO:0000313" key="4">
    <source>
        <dbReference type="Proteomes" id="UP000292695"/>
    </source>
</evidence>
<feature type="domain" description="Aminoglycoside phosphotransferase" evidence="2">
    <location>
        <begin position="109"/>
        <end position="323"/>
    </location>
</feature>
<keyword evidence="3" id="KW-0808">Transferase</keyword>
<keyword evidence="4" id="KW-1185">Reference proteome</keyword>
<dbReference type="Pfam" id="PF01636">
    <property type="entry name" value="APH"/>
    <property type="match status" value="1"/>
</dbReference>
<sequence length="388" mass="42204">MRCQVQHALGRSAGHPRDRARHDHRVQQRIELPSSDGLRIHIDTHARSTSNSVDAAVPRLAEFGGGRRTPPRGAGRRFARTRRYGLGAELDFLDQVAAVARRHGVDPGDVQEVAGGVANRGFVLGDDLFLRVCRPGFEADLLKETHVVPAARSVGVLTPAIVEYDDSGRLLAAPYALMERVHGTEPTTLPTNLAPQLAHLHQLERTPALPNPDHSRMELAGVGEDGWGDPWGTVEGLAGQGYVDPGTASWLSGWFSRLAERIDGSGPKVLIHGDVAAHNLLAGPDGDLRALIDWGDAAWAPRAMDFAKLPLTQVAVLLPEYLRHSQSPESEEELAAAVLWFHLSWGLAKLPAAPWPGQRHWTAPTTSRLLNILHFFTTAPPAPWSELT</sequence>
<dbReference type="SUPFAM" id="SSF56112">
    <property type="entry name" value="Protein kinase-like (PK-like)"/>
    <property type="match status" value="1"/>
</dbReference>
<feature type="region of interest" description="Disordered" evidence="1">
    <location>
        <begin position="1"/>
        <end position="25"/>
    </location>
</feature>
<evidence type="ECO:0000259" key="2">
    <source>
        <dbReference type="Pfam" id="PF01636"/>
    </source>
</evidence>
<dbReference type="InterPro" id="IPR011009">
    <property type="entry name" value="Kinase-like_dom_sf"/>
</dbReference>
<organism evidence="3 4">
    <name type="scientific">Kribbella sindirgiensis</name>
    <dbReference type="NCBI Taxonomy" id="1124744"/>
    <lineage>
        <taxon>Bacteria</taxon>
        <taxon>Bacillati</taxon>
        <taxon>Actinomycetota</taxon>
        <taxon>Actinomycetes</taxon>
        <taxon>Propionibacteriales</taxon>
        <taxon>Kribbellaceae</taxon>
        <taxon>Kribbella</taxon>
    </lineage>
</organism>
<proteinExistence type="predicted"/>
<evidence type="ECO:0000256" key="1">
    <source>
        <dbReference type="SAM" id="MobiDB-lite"/>
    </source>
</evidence>
<dbReference type="EMBL" id="SJKA01000013">
    <property type="protein sequence ID" value="TCC26396.1"/>
    <property type="molecule type" value="Genomic_DNA"/>
</dbReference>
<comment type="caution">
    <text evidence="3">The sequence shown here is derived from an EMBL/GenBank/DDBJ whole genome shotgun (WGS) entry which is preliminary data.</text>
</comment>
<name>A0A4R0I602_9ACTN</name>